<gene>
    <name evidence="3" type="ORF">RFI_26719</name>
</gene>
<feature type="coiled-coil region" evidence="1">
    <location>
        <begin position="136"/>
        <end position="198"/>
    </location>
</feature>
<feature type="non-terminal residue" evidence="3">
    <location>
        <position position="201"/>
    </location>
</feature>
<evidence type="ECO:0000256" key="1">
    <source>
        <dbReference type="SAM" id="Coils"/>
    </source>
</evidence>
<organism evidence="3 4">
    <name type="scientific">Reticulomyxa filosa</name>
    <dbReference type="NCBI Taxonomy" id="46433"/>
    <lineage>
        <taxon>Eukaryota</taxon>
        <taxon>Sar</taxon>
        <taxon>Rhizaria</taxon>
        <taxon>Retaria</taxon>
        <taxon>Foraminifera</taxon>
        <taxon>Monothalamids</taxon>
        <taxon>Reticulomyxidae</taxon>
        <taxon>Reticulomyxa</taxon>
    </lineage>
</organism>
<evidence type="ECO:0000313" key="3">
    <source>
        <dbReference type="EMBL" id="ETO10660.1"/>
    </source>
</evidence>
<accession>X6MC91</accession>
<feature type="region of interest" description="Disordered" evidence="2">
    <location>
        <begin position="98"/>
        <end position="120"/>
    </location>
</feature>
<dbReference type="EMBL" id="ASPP01023286">
    <property type="protein sequence ID" value="ETO10660.1"/>
    <property type="molecule type" value="Genomic_DNA"/>
</dbReference>
<protein>
    <submittedName>
        <fullName evidence="3">Uncharacterized protein</fullName>
    </submittedName>
</protein>
<comment type="caution">
    <text evidence="3">The sequence shown here is derived from an EMBL/GenBank/DDBJ whole genome shotgun (WGS) entry which is preliminary data.</text>
</comment>
<keyword evidence="4" id="KW-1185">Reference proteome</keyword>
<name>X6MC91_RETFI</name>
<evidence type="ECO:0000256" key="2">
    <source>
        <dbReference type="SAM" id="MobiDB-lite"/>
    </source>
</evidence>
<dbReference type="AlphaFoldDB" id="X6MC91"/>
<dbReference type="Proteomes" id="UP000023152">
    <property type="component" value="Unassembled WGS sequence"/>
</dbReference>
<feature type="region of interest" description="Disordered" evidence="2">
    <location>
        <begin position="25"/>
        <end position="52"/>
    </location>
</feature>
<reference evidence="3 4" key="1">
    <citation type="journal article" date="2013" name="Curr. Biol.">
        <title>The Genome of the Foraminiferan Reticulomyxa filosa.</title>
        <authorList>
            <person name="Glockner G."/>
            <person name="Hulsmann N."/>
            <person name="Schleicher M."/>
            <person name="Noegel A.A."/>
            <person name="Eichinger L."/>
            <person name="Gallinger C."/>
            <person name="Pawlowski J."/>
            <person name="Sierra R."/>
            <person name="Euteneuer U."/>
            <person name="Pillet L."/>
            <person name="Moustafa A."/>
            <person name="Platzer M."/>
            <person name="Groth M."/>
            <person name="Szafranski K."/>
            <person name="Schliwa M."/>
        </authorList>
    </citation>
    <scope>NUCLEOTIDE SEQUENCE [LARGE SCALE GENOMIC DNA]</scope>
</reference>
<proteinExistence type="predicted"/>
<sequence length="201" mass="22784">MSERLEDSRLEKNFFCEIKMANERKEENKDVDGLSDDMEMIQGRGGHGPGIMSSKIEFRDIIQKFRGIEEDWKQKRVHPAVATTTAPGTEVPTTIIPIVNKGPLPPAPPRDKLPKKREKSGAIKVSAVEAGYVAEKNQMTETIQTLSKEVSNLKSQNEELCIKLEQMKQVLKQSKNYCQSLNNQVQELASEMQFQSELHQQ</sequence>
<keyword evidence="1" id="KW-0175">Coiled coil</keyword>
<evidence type="ECO:0000313" key="4">
    <source>
        <dbReference type="Proteomes" id="UP000023152"/>
    </source>
</evidence>